<dbReference type="RefSeq" id="XP_047736360.1">
    <property type="nucleotide sequence ID" value="XM_047880404.1"/>
</dbReference>
<keyword evidence="1" id="KW-1185">Reference proteome</keyword>
<dbReference type="Proteomes" id="UP000694843">
    <property type="component" value="Unplaced"/>
</dbReference>
<gene>
    <name evidence="2" type="primary">LOC125177870</name>
</gene>
<reference evidence="2" key="1">
    <citation type="submission" date="2025-08" db="UniProtKB">
        <authorList>
            <consortium name="RefSeq"/>
        </authorList>
    </citation>
    <scope>IDENTIFICATION</scope>
    <source>
        <tissue evidence="2">Whole organism</tissue>
    </source>
</reference>
<organism evidence="1 2">
    <name type="scientific">Hyalella azteca</name>
    <name type="common">Amphipod</name>
    <dbReference type="NCBI Taxonomy" id="294128"/>
    <lineage>
        <taxon>Eukaryota</taxon>
        <taxon>Metazoa</taxon>
        <taxon>Ecdysozoa</taxon>
        <taxon>Arthropoda</taxon>
        <taxon>Crustacea</taxon>
        <taxon>Multicrustacea</taxon>
        <taxon>Malacostraca</taxon>
        <taxon>Eumalacostraca</taxon>
        <taxon>Peracarida</taxon>
        <taxon>Amphipoda</taxon>
        <taxon>Senticaudata</taxon>
        <taxon>Talitrida</taxon>
        <taxon>Talitroidea</taxon>
        <taxon>Hyalellidae</taxon>
        <taxon>Hyalella</taxon>
    </lineage>
</organism>
<accession>A0A979FHD7</accession>
<sequence>IVKGVGQVLTQLHCINADDFEAQWPEMHRFMQEAGASAQDWREALLCRPHEARLAITAAQATRVEDREFMISCGRDLEAVALMLPHAGDLGVTVQASPEVLRTPAWQQITRYHRGDLWLHLPVQSSEFLPCDDLLQPLVVSRCRVVLFDGGIRSAAGVTALAAVAASAELLIRLEAPLDLCALRGKYNYLSQYYQREYQCRC</sequence>
<dbReference type="OrthoDB" id="6403699at2759"/>
<evidence type="ECO:0000313" key="2">
    <source>
        <dbReference type="RefSeq" id="XP_047736360.1"/>
    </source>
</evidence>
<feature type="non-terminal residue" evidence="2">
    <location>
        <position position="1"/>
    </location>
</feature>
<name>A0A979FHD7_HYAAZ</name>
<dbReference type="KEGG" id="hazt:125177870"/>
<protein>
    <submittedName>
        <fullName evidence="2">Uncharacterized protein LOC125177870</fullName>
    </submittedName>
</protein>
<evidence type="ECO:0000313" key="1">
    <source>
        <dbReference type="Proteomes" id="UP000694843"/>
    </source>
</evidence>
<dbReference type="AlphaFoldDB" id="A0A979FHD7"/>
<dbReference type="GeneID" id="125177870"/>
<proteinExistence type="predicted"/>